<dbReference type="Proteomes" id="UP000182840">
    <property type="component" value="Chromosome"/>
</dbReference>
<dbReference type="AlphaFoldDB" id="A0A1L3SQT5"/>
<dbReference type="RefSeq" id="WP_072603654.1">
    <property type="nucleotide sequence ID" value="NZ_CP018171.1"/>
</dbReference>
<name>A0A1L3SQT5_9HYPH</name>
<gene>
    <name evidence="2" type="ORF">BSQ44_10195</name>
</gene>
<sequence length="67" mass="7151">MELSSKTGILSFGPEHDEKTLRGIAAFVNKLSAMSPAPRTAAGGKRHHPYEGRDAKPAVLFETAGDE</sequence>
<evidence type="ECO:0000256" key="1">
    <source>
        <dbReference type="SAM" id="MobiDB-lite"/>
    </source>
</evidence>
<feature type="region of interest" description="Disordered" evidence="1">
    <location>
        <begin position="36"/>
        <end position="67"/>
    </location>
</feature>
<dbReference type="KEGG" id="meso:BSQ44_10195"/>
<organism evidence="2 3">
    <name type="scientific">Aquibium oceanicum</name>
    <dbReference type="NCBI Taxonomy" id="1670800"/>
    <lineage>
        <taxon>Bacteria</taxon>
        <taxon>Pseudomonadati</taxon>
        <taxon>Pseudomonadota</taxon>
        <taxon>Alphaproteobacteria</taxon>
        <taxon>Hyphomicrobiales</taxon>
        <taxon>Phyllobacteriaceae</taxon>
        <taxon>Aquibium</taxon>
    </lineage>
</organism>
<dbReference type="EMBL" id="CP018171">
    <property type="protein sequence ID" value="APH71695.1"/>
    <property type="molecule type" value="Genomic_DNA"/>
</dbReference>
<reference evidence="3" key="1">
    <citation type="submission" date="2016-11" db="EMBL/GenBank/DDBJ databases">
        <title>Mesorhizobium oceanicum sp. nov., isolated from deep seawater in South China Sea.</title>
        <authorList>
            <person name="Fu G.-Y."/>
        </authorList>
    </citation>
    <scope>NUCLEOTIDE SEQUENCE [LARGE SCALE GENOMIC DNA]</scope>
    <source>
        <strain evidence="3">B7</strain>
    </source>
</reference>
<dbReference type="STRING" id="1670800.BSQ44_10195"/>
<evidence type="ECO:0000313" key="3">
    <source>
        <dbReference type="Proteomes" id="UP000182840"/>
    </source>
</evidence>
<keyword evidence="3" id="KW-1185">Reference proteome</keyword>
<protein>
    <submittedName>
        <fullName evidence="2">Uncharacterized protein</fullName>
    </submittedName>
</protein>
<accession>A0A1L3SQT5</accession>
<proteinExistence type="predicted"/>
<evidence type="ECO:0000313" key="2">
    <source>
        <dbReference type="EMBL" id="APH71695.1"/>
    </source>
</evidence>